<comment type="caution">
    <text evidence="11">The sequence shown here is derived from an EMBL/GenBank/DDBJ whole genome shotgun (WGS) entry which is preliminary data.</text>
</comment>
<evidence type="ECO:0000256" key="8">
    <source>
        <dbReference type="PIRSR" id="PIRSR000138-1"/>
    </source>
</evidence>
<keyword evidence="4" id="KW-0560">Oxidoreductase</keyword>
<reference evidence="11 12" key="1">
    <citation type="submission" date="2019-07" db="EMBL/GenBank/DDBJ databases">
        <title>Genomic Encyclopedia of Type Strains, Phase I: the one thousand microbial genomes (KMG-I) project.</title>
        <authorList>
            <person name="Kyrpides N."/>
        </authorList>
    </citation>
    <scope>NUCLEOTIDE SEQUENCE [LARGE SCALE GENOMIC DNA]</scope>
    <source>
        <strain evidence="11 12">DSM 13558</strain>
    </source>
</reference>
<dbReference type="GO" id="GO:0016491">
    <property type="term" value="F:oxidoreductase activity"/>
    <property type="evidence" value="ECO:0007669"/>
    <property type="project" value="UniProtKB-KW"/>
</dbReference>
<dbReference type="PANTHER" id="PTHR10578">
    <property type="entry name" value="S -2-HYDROXY-ACID OXIDASE-RELATED"/>
    <property type="match status" value="1"/>
</dbReference>
<dbReference type="InterPro" id="IPR012133">
    <property type="entry name" value="Alpha-hydoxy_acid_DH_FMN"/>
</dbReference>
<dbReference type="PIRSF" id="PIRSF000138">
    <property type="entry name" value="Al-hdrx_acd_dh"/>
    <property type="match status" value="1"/>
</dbReference>
<gene>
    <name evidence="11" type="ORF">LY60_01194</name>
</gene>
<name>A0A562JE85_9FIRM</name>
<feature type="binding site" evidence="9">
    <location>
        <position position="236"/>
    </location>
    <ligand>
        <name>FMN</name>
        <dbReference type="ChEBI" id="CHEBI:58210"/>
    </ligand>
</feature>
<comment type="cofactor">
    <cofactor evidence="1">
        <name>FMN</name>
        <dbReference type="ChEBI" id="CHEBI:58210"/>
    </cofactor>
</comment>
<dbReference type="GO" id="GO:0010181">
    <property type="term" value="F:FMN binding"/>
    <property type="evidence" value="ECO:0007669"/>
    <property type="project" value="InterPro"/>
</dbReference>
<evidence type="ECO:0000256" key="9">
    <source>
        <dbReference type="PIRSR" id="PIRSR000138-2"/>
    </source>
</evidence>
<dbReference type="PROSITE" id="PS51349">
    <property type="entry name" value="FMN_HYDROXY_ACID_DH_2"/>
    <property type="match status" value="1"/>
</dbReference>
<feature type="binding site" evidence="9">
    <location>
        <begin position="267"/>
        <end position="271"/>
    </location>
    <ligand>
        <name>FMN</name>
        <dbReference type="ChEBI" id="CHEBI:58210"/>
    </ligand>
</feature>
<dbReference type="GO" id="GO:0016853">
    <property type="term" value="F:isomerase activity"/>
    <property type="evidence" value="ECO:0007669"/>
    <property type="project" value="UniProtKB-KW"/>
</dbReference>
<feature type="binding site" evidence="9">
    <location>
        <position position="239"/>
    </location>
    <ligand>
        <name>glyoxylate</name>
        <dbReference type="ChEBI" id="CHEBI:36655"/>
    </ligand>
</feature>
<evidence type="ECO:0000256" key="1">
    <source>
        <dbReference type="ARBA" id="ARBA00001917"/>
    </source>
</evidence>
<evidence type="ECO:0000259" key="10">
    <source>
        <dbReference type="PROSITE" id="PS51349"/>
    </source>
</evidence>
<comment type="similarity">
    <text evidence="5">Belongs to the FMN-dependent alpha-hydroxy acid dehydrogenase family.</text>
</comment>
<keyword evidence="3 9" id="KW-0288">FMN</keyword>
<keyword evidence="2 9" id="KW-0285">Flavoprotein</keyword>
<evidence type="ECO:0000256" key="4">
    <source>
        <dbReference type="ARBA" id="ARBA00023002"/>
    </source>
</evidence>
<feature type="active site" description="Proton acceptor" evidence="8">
    <location>
        <position position="236"/>
    </location>
</feature>
<keyword evidence="12" id="KW-1185">Reference proteome</keyword>
<dbReference type="InterPro" id="IPR013785">
    <property type="entry name" value="Aldolase_TIM"/>
</dbReference>
<proteinExistence type="inferred from homology"/>
<dbReference type="RefSeq" id="WP_145081234.1">
    <property type="nucleotide sequence ID" value="NZ_VLKH01000003.1"/>
</dbReference>
<accession>A0A562JE85</accession>
<dbReference type="OrthoDB" id="9770452at2"/>
<dbReference type="PANTHER" id="PTHR10578:SF107">
    <property type="entry name" value="2-HYDROXYACID OXIDASE 1"/>
    <property type="match status" value="1"/>
</dbReference>
<keyword evidence="11" id="KW-0413">Isomerase</keyword>
<dbReference type="SUPFAM" id="SSF51395">
    <property type="entry name" value="FMN-linked oxidoreductases"/>
    <property type="match status" value="1"/>
</dbReference>
<dbReference type="CDD" id="cd02809">
    <property type="entry name" value="alpha_hydroxyacid_oxid_FMN"/>
    <property type="match status" value="1"/>
</dbReference>
<dbReference type="InterPro" id="IPR037396">
    <property type="entry name" value="FMN_HAD"/>
</dbReference>
<evidence type="ECO:0000256" key="2">
    <source>
        <dbReference type="ARBA" id="ARBA00022630"/>
    </source>
</evidence>
<feature type="binding site" evidence="9">
    <location>
        <begin position="290"/>
        <end position="291"/>
    </location>
    <ligand>
        <name>FMN</name>
        <dbReference type="ChEBI" id="CHEBI:58210"/>
    </ligand>
</feature>
<evidence type="ECO:0000313" key="12">
    <source>
        <dbReference type="Proteomes" id="UP000315343"/>
    </source>
</evidence>
<dbReference type="InterPro" id="IPR000262">
    <property type="entry name" value="FMN-dep_DH"/>
</dbReference>
<feature type="binding site" evidence="9">
    <location>
        <position position="212"/>
    </location>
    <ligand>
        <name>FMN</name>
        <dbReference type="ChEBI" id="CHEBI:58210"/>
    </ligand>
</feature>
<protein>
    <recommendedName>
        <fullName evidence="6">L-lactate oxidase</fullName>
    </recommendedName>
</protein>
<evidence type="ECO:0000256" key="3">
    <source>
        <dbReference type="ARBA" id="ARBA00022643"/>
    </source>
</evidence>
<evidence type="ECO:0000256" key="7">
    <source>
        <dbReference type="ARBA" id="ARBA00048754"/>
    </source>
</evidence>
<dbReference type="Proteomes" id="UP000315343">
    <property type="component" value="Unassembled WGS sequence"/>
</dbReference>
<dbReference type="Gene3D" id="3.20.20.70">
    <property type="entry name" value="Aldolase class I"/>
    <property type="match status" value="1"/>
</dbReference>
<dbReference type="AlphaFoldDB" id="A0A562JE85"/>
<dbReference type="EMBL" id="VLKH01000003">
    <property type="protein sequence ID" value="TWH81448.1"/>
    <property type="molecule type" value="Genomic_DNA"/>
</dbReference>
<evidence type="ECO:0000256" key="5">
    <source>
        <dbReference type="ARBA" id="ARBA00024042"/>
    </source>
</evidence>
<organism evidence="11 12">
    <name type="scientific">Sedimentibacter saalensis</name>
    <dbReference type="NCBI Taxonomy" id="130788"/>
    <lineage>
        <taxon>Bacteria</taxon>
        <taxon>Bacillati</taxon>
        <taxon>Bacillota</taxon>
        <taxon>Tissierellia</taxon>
        <taxon>Sedimentibacter</taxon>
    </lineage>
</organism>
<feature type="binding site" evidence="9">
    <location>
        <position position="234"/>
    </location>
    <ligand>
        <name>FMN</name>
        <dbReference type="ChEBI" id="CHEBI:58210"/>
    </ligand>
</feature>
<evidence type="ECO:0000313" key="11">
    <source>
        <dbReference type="EMBL" id="TWH81448.1"/>
    </source>
</evidence>
<evidence type="ECO:0000256" key="6">
    <source>
        <dbReference type="ARBA" id="ARBA00029513"/>
    </source>
</evidence>
<feature type="domain" description="FMN hydroxy acid dehydrogenase" evidence="10">
    <location>
        <begin position="1"/>
        <end position="338"/>
    </location>
</feature>
<sequence>MTYQEVLENARKKMAPNCRVCKECNGVVCKGEIPGTGGKGNGNAFKICIEFLDSVKIKLDTIYKNEGQDTSVSLFGRNFKYPFFAAPIGGMNLNYNGAITEAEYVDAVVNGTIAAGGAAFTGDGPNDSLFLDSLPYIKAADGQAVPTIKPWKNDKALEKIKLLEEAGAMAFAMDIDSAGLINLALAGKPVSAKSVEELSELAVSTNVPFIVKGVMTKEGALKALEAGAYGIVVSSHGGRVLQDAPATCAMLPEIKEAVGDRLKIFVDGGIRSGADVFKAIALGADGVLIGRPYVIAAFGGGKEGVELYTEKIGAELRDVMIMSGCKNISDITRDKIIL</sequence>
<comment type="catalytic activity">
    <reaction evidence="7">
        <text>(S)-lactate + O2 = pyruvate + H2O2</text>
        <dbReference type="Rhea" id="RHEA:55868"/>
        <dbReference type="ChEBI" id="CHEBI:15361"/>
        <dbReference type="ChEBI" id="CHEBI:15379"/>
        <dbReference type="ChEBI" id="CHEBI:16240"/>
        <dbReference type="ChEBI" id="CHEBI:16651"/>
    </reaction>
    <physiologicalReaction direction="left-to-right" evidence="7">
        <dbReference type="Rhea" id="RHEA:55869"/>
    </physiologicalReaction>
</comment>
<dbReference type="Pfam" id="PF01070">
    <property type="entry name" value="FMN_dh"/>
    <property type="match status" value="1"/>
</dbReference>